<dbReference type="KEGG" id="psym:J1N51_10340"/>
<dbReference type="Gene3D" id="3.40.50.300">
    <property type="entry name" value="P-loop containing nucleotide triphosphate hydrolases"/>
    <property type="match status" value="2"/>
</dbReference>
<dbReference type="PROSITE" id="PS50893">
    <property type="entry name" value="ABC_TRANSPORTER_2"/>
    <property type="match status" value="2"/>
</dbReference>
<dbReference type="PANTHER" id="PTHR19211:SF14">
    <property type="entry name" value="ATP-BINDING CASSETTE SUB-FAMILY F MEMBER 1"/>
    <property type="match status" value="1"/>
</dbReference>
<dbReference type="RefSeq" id="WP_208831060.1">
    <property type="nucleotide sequence ID" value="NZ_CP072110.1"/>
</dbReference>
<feature type="region of interest" description="Disordered" evidence="7">
    <location>
        <begin position="526"/>
        <end position="554"/>
    </location>
</feature>
<dbReference type="EMBL" id="CP072110">
    <property type="protein sequence ID" value="QTH63140.1"/>
    <property type="molecule type" value="Genomic_DNA"/>
</dbReference>
<keyword evidence="3 9" id="KW-0067">ATP-binding</keyword>
<organism evidence="9 10">
    <name type="scientific">Psychrosphaera ytuae</name>
    <dbReference type="NCBI Taxonomy" id="2820710"/>
    <lineage>
        <taxon>Bacteria</taxon>
        <taxon>Pseudomonadati</taxon>
        <taxon>Pseudomonadota</taxon>
        <taxon>Gammaproteobacteria</taxon>
        <taxon>Alteromonadales</taxon>
        <taxon>Pseudoalteromonadaceae</taxon>
        <taxon>Psychrosphaera</taxon>
    </lineage>
</organism>
<evidence type="ECO:0000256" key="3">
    <source>
        <dbReference type="ARBA" id="ARBA00022840"/>
    </source>
</evidence>
<comment type="similarity">
    <text evidence="4">Belongs to the ABC transporter superfamily. ABCF family. YheS subfamily.</text>
</comment>
<dbReference type="Pfam" id="PF12848">
    <property type="entry name" value="ABC_tran_Xtn"/>
    <property type="match status" value="1"/>
</dbReference>
<keyword evidence="2" id="KW-0547">Nucleotide-binding</keyword>
<proteinExistence type="inferred from homology"/>
<dbReference type="FunFam" id="3.40.50.300:FF:000011">
    <property type="entry name" value="Putative ABC transporter ATP-binding component"/>
    <property type="match status" value="1"/>
</dbReference>
<dbReference type="SUPFAM" id="SSF52540">
    <property type="entry name" value="P-loop containing nucleoside triphosphate hydrolases"/>
    <property type="match status" value="2"/>
</dbReference>
<evidence type="ECO:0000256" key="1">
    <source>
        <dbReference type="ARBA" id="ARBA00022737"/>
    </source>
</evidence>
<dbReference type="SMART" id="SM00382">
    <property type="entry name" value="AAA"/>
    <property type="match status" value="2"/>
</dbReference>
<dbReference type="AlphaFoldDB" id="A0A975D9M4"/>
<evidence type="ECO:0000256" key="5">
    <source>
        <dbReference type="ARBA" id="ARBA00069073"/>
    </source>
</evidence>
<dbReference type="FunFam" id="3.40.50.300:FF:002053">
    <property type="entry name" value="ABC transporter ATP-binding protein"/>
    <property type="match status" value="1"/>
</dbReference>
<dbReference type="PANTHER" id="PTHR19211">
    <property type="entry name" value="ATP-BINDING TRANSPORT PROTEIN-RELATED"/>
    <property type="match status" value="1"/>
</dbReference>
<keyword evidence="1" id="KW-0677">Repeat</keyword>
<dbReference type="CDD" id="cd03221">
    <property type="entry name" value="ABCF_EF-3"/>
    <property type="match status" value="2"/>
</dbReference>
<dbReference type="InterPro" id="IPR003439">
    <property type="entry name" value="ABC_transporter-like_ATP-bd"/>
</dbReference>
<gene>
    <name evidence="9" type="ORF">J1N51_10340</name>
</gene>
<evidence type="ECO:0000313" key="9">
    <source>
        <dbReference type="EMBL" id="QTH63140.1"/>
    </source>
</evidence>
<dbReference type="InterPro" id="IPR027417">
    <property type="entry name" value="P-loop_NTPase"/>
</dbReference>
<feature type="domain" description="ABC transporter" evidence="8">
    <location>
        <begin position="313"/>
        <end position="527"/>
    </location>
</feature>
<dbReference type="InterPro" id="IPR017871">
    <property type="entry name" value="ABC_transporter-like_CS"/>
</dbReference>
<dbReference type="NCBIfam" id="NF007921">
    <property type="entry name" value="PRK10636.1"/>
    <property type="match status" value="1"/>
</dbReference>
<feature type="coiled-coil region" evidence="6">
    <location>
        <begin position="560"/>
        <end position="633"/>
    </location>
</feature>
<keyword evidence="6" id="KW-0175">Coiled coil</keyword>
<evidence type="ECO:0000313" key="10">
    <source>
        <dbReference type="Proteomes" id="UP000682739"/>
    </source>
</evidence>
<keyword evidence="10" id="KW-1185">Reference proteome</keyword>
<feature type="domain" description="ABC transporter" evidence="8">
    <location>
        <begin position="2"/>
        <end position="246"/>
    </location>
</feature>
<dbReference type="Pfam" id="PF00005">
    <property type="entry name" value="ABC_tran"/>
    <property type="match status" value="2"/>
</dbReference>
<sequence>MLQITQLNLQLGNKVLFENASATIFPGHKIGIVGANGCGKSTLFNLIRGELTNDGGDISFPKGWQLAWVKQETPGLERSALDYVIDGHHIYRDLQAKLEKAEQADDGHQIAQLHHELDAINAYTIPARAGELLNGLGFDTETQQRSVSSFSGGWRMRLNLAQALMIDSDCLLLDEPTNHLDLDAVIWLEKWLKRYEGTILLISHDRDFIDNICQGILHVENQSLNSYTGNYSTFEIQRAEKLAQQQATFEKQQQEIKHIQSFIDRFKAKASKAKQAQSRVKMLERMEKIAPAHVDSQFHFKFLPATNIPNPIIKMDQVSAGYGDLEILSKIRLNLVPGSRIGLLGRNGAGKSTLIKTLAKSIPPLSGDFEYSKHLRIGYFAQHQLDTLTKGQSPLQHLMLLDDTLLEQPARDYLGGFGFNGDQALDIIDNFSGGEKARLVLALLVYQKPNLLLLDEPTNHLDIEMRQALALALQGFEGAMILIAHDRHLLKSTCDDLYLVDAGQVAPFNGDLDDYHNWLLDQERQANQADSKDIDKENSAQAKKEQKRKEADLRKALSPLKKEADKLAKKQEKIAEKLSEIEEKMADTDLYSEARKSELTQLLAEQASLKSELEETEMEWFDYEEQMETLRANFE</sequence>
<protein>
    <recommendedName>
        <fullName evidence="5">Probable ATP-binding protein YheS</fullName>
    </recommendedName>
</protein>
<accession>A0A975D9M4</accession>
<evidence type="ECO:0000256" key="6">
    <source>
        <dbReference type="SAM" id="Coils"/>
    </source>
</evidence>
<dbReference type="InterPro" id="IPR050611">
    <property type="entry name" value="ABCF"/>
</dbReference>
<evidence type="ECO:0000256" key="4">
    <source>
        <dbReference type="ARBA" id="ARBA00061571"/>
    </source>
</evidence>
<evidence type="ECO:0000256" key="2">
    <source>
        <dbReference type="ARBA" id="ARBA00022741"/>
    </source>
</evidence>
<evidence type="ECO:0000256" key="7">
    <source>
        <dbReference type="SAM" id="MobiDB-lite"/>
    </source>
</evidence>
<evidence type="ECO:0000259" key="8">
    <source>
        <dbReference type="PROSITE" id="PS50893"/>
    </source>
</evidence>
<dbReference type="Proteomes" id="UP000682739">
    <property type="component" value="Chromosome"/>
</dbReference>
<dbReference type="InterPro" id="IPR003593">
    <property type="entry name" value="AAA+_ATPase"/>
</dbReference>
<dbReference type="GO" id="GO:0016887">
    <property type="term" value="F:ATP hydrolysis activity"/>
    <property type="evidence" value="ECO:0007669"/>
    <property type="project" value="InterPro"/>
</dbReference>
<dbReference type="InterPro" id="IPR032781">
    <property type="entry name" value="ABC_tran_Xtn"/>
</dbReference>
<dbReference type="PROSITE" id="PS00211">
    <property type="entry name" value="ABC_TRANSPORTER_1"/>
    <property type="match status" value="2"/>
</dbReference>
<reference evidence="9" key="1">
    <citation type="submission" date="2021-03" db="EMBL/GenBank/DDBJ databases">
        <title>Description of Psychrosphaera ytuae sp. nov. isolated from deep sea sediment of South China Sea.</title>
        <authorList>
            <person name="Zhang J."/>
            <person name="Xu X.-D."/>
        </authorList>
    </citation>
    <scope>NUCLEOTIDE SEQUENCE</scope>
    <source>
        <strain evidence="9">MTZ26</strain>
    </source>
</reference>
<dbReference type="GO" id="GO:0005524">
    <property type="term" value="F:ATP binding"/>
    <property type="evidence" value="ECO:0007669"/>
    <property type="project" value="UniProtKB-KW"/>
</dbReference>
<name>A0A975D9M4_9GAMM</name>